<organism evidence="6 7">
    <name type="scientific">Nepenthes gracilis</name>
    <name type="common">Slender pitcher plant</name>
    <dbReference type="NCBI Taxonomy" id="150966"/>
    <lineage>
        <taxon>Eukaryota</taxon>
        <taxon>Viridiplantae</taxon>
        <taxon>Streptophyta</taxon>
        <taxon>Embryophyta</taxon>
        <taxon>Tracheophyta</taxon>
        <taxon>Spermatophyta</taxon>
        <taxon>Magnoliopsida</taxon>
        <taxon>eudicotyledons</taxon>
        <taxon>Gunneridae</taxon>
        <taxon>Pentapetalae</taxon>
        <taxon>Caryophyllales</taxon>
        <taxon>Nepenthaceae</taxon>
        <taxon>Nepenthes</taxon>
    </lineage>
</organism>
<proteinExistence type="predicted"/>
<feature type="domain" description="EF-hand" evidence="5">
    <location>
        <begin position="33"/>
        <end position="68"/>
    </location>
</feature>
<dbReference type="FunFam" id="1.10.238.10:FF:000089">
    <property type="entry name" value="calmodulin-like protein 3"/>
    <property type="match status" value="1"/>
</dbReference>
<dbReference type="Proteomes" id="UP001279734">
    <property type="component" value="Unassembled WGS sequence"/>
</dbReference>
<sequence>MMSEMDKDGDGYIDLYEFADFHKRSGGGDGANGNTEELRDAFAMYDKDKNGLISARELHSVLKSLGENCSLKDCSRMISSFDIDGDGFVNFEEFKKMMR</sequence>
<evidence type="ECO:0000313" key="6">
    <source>
        <dbReference type="EMBL" id="GMH04356.1"/>
    </source>
</evidence>
<name>A0AAD3S4X4_NEPGR</name>
<keyword evidence="2" id="KW-0479">Metal-binding</keyword>
<feature type="domain" description="EF-hand" evidence="5">
    <location>
        <begin position="1"/>
        <end position="28"/>
    </location>
</feature>
<dbReference type="EMBL" id="BSYO01000005">
    <property type="protein sequence ID" value="GMH04356.1"/>
    <property type="molecule type" value="Genomic_DNA"/>
</dbReference>
<reference evidence="6" key="1">
    <citation type="submission" date="2023-05" db="EMBL/GenBank/DDBJ databases">
        <title>Nepenthes gracilis genome sequencing.</title>
        <authorList>
            <person name="Fukushima K."/>
        </authorList>
    </citation>
    <scope>NUCLEOTIDE SEQUENCE</scope>
    <source>
        <strain evidence="6">SING2019-196</strain>
    </source>
</reference>
<gene>
    <name evidence="6" type="ORF">Nepgr_006195</name>
</gene>
<dbReference type="PROSITE" id="PS50222">
    <property type="entry name" value="EF_HAND_2"/>
    <property type="match status" value="3"/>
</dbReference>
<dbReference type="InterPro" id="IPR018247">
    <property type="entry name" value="EF_Hand_1_Ca_BS"/>
</dbReference>
<accession>A0AAD3S4X4</accession>
<dbReference type="GO" id="GO:0005737">
    <property type="term" value="C:cytoplasm"/>
    <property type="evidence" value="ECO:0007669"/>
    <property type="project" value="UniProtKB-ARBA"/>
</dbReference>
<evidence type="ECO:0000256" key="1">
    <source>
        <dbReference type="ARBA" id="ARBA00003291"/>
    </source>
</evidence>
<dbReference type="Gene3D" id="1.10.238.10">
    <property type="entry name" value="EF-hand"/>
    <property type="match status" value="1"/>
</dbReference>
<dbReference type="Pfam" id="PF13202">
    <property type="entry name" value="EF-hand_5"/>
    <property type="match status" value="1"/>
</dbReference>
<dbReference type="SUPFAM" id="SSF47473">
    <property type="entry name" value="EF-hand"/>
    <property type="match status" value="1"/>
</dbReference>
<evidence type="ECO:0000256" key="3">
    <source>
        <dbReference type="ARBA" id="ARBA00022737"/>
    </source>
</evidence>
<dbReference type="PANTHER" id="PTHR10891">
    <property type="entry name" value="EF-HAND CALCIUM-BINDING DOMAIN CONTAINING PROTEIN"/>
    <property type="match status" value="1"/>
</dbReference>
<feature type="domain" description="EF-hand" evidence="5">
    <location>
        <begin position="69"/>
        <end position="99"/>
    </location>
</feature>
<evidence type="ECO:0000256" key="2">
    <source>
        <dbReference type="ARBA" id="ARBA00022723"/>
    </source>
</evidence>
<evidence type="ECO:0000256" key="4">
    <source>
        <dbReference type="ARBA" id="ARBA00022837"/>
    </source>
</evidence>
<keyword evidence="3" id="KW-0677">Repeat</keyword>
<dbReference type="Pfam" id="PF13499">
    <property type="entry name" value="EF-hand_7"/>
    <property type="match status" value="1"/>
</dbReference>
<dbReference type="InterPro" id="IPR039647">
    <property type="entry name" value="EF_hand_pair_protein_CML-like"/>
</dbReference>
<protein>
    <recommendedName>
        <fullName evidence="5">EF-hand domain-containing protein</fullName>
    </recommendedName>
</protein>
<comment type="caution">
    <text evidence="6">The sequence shown here is derived from an EMBL/GenBank/DDBJ whole genome shotgun (WGS) entry which is preliminary data.</text>
</comment>
<evidence type="ECO:0000259" key="5">
    <source>
        <dbReference type="PROSITE" id="PS50222"/>
    </source>
</evidence>
<dbReference type="GO" id="GO:0005509">
    <property type="term" value="F:calcium ion binding"/>
    <property type="evidence" value="ECO:0007669"/>
    <property type="project" value="InterPro"/>
</dbReference>
<dbReference type="InterPro" id="IPR002048">
    <property type="entry name" value="EF_hand_dom"/>
</dbReference>
<dbReference type="PROSITE" id="PS00018">
    <property type="entry name" value="EF_HAND_1"/>
    <property type="match status" value="3"/>
</dbReference>
<dbReference type="InterPro" id="IPR011992">
    <property type="entry name" value="EF-hand-dom_pair"/>
</dbReference>
<evidence type="ECO:0000313" key="7">
    <source>
        <dbReference type="Proteomes" id="UP001279734"/>
    </source>
</evidence>
<comment type="function">
    <text evidence="1">Potential calcium sensor.</text>
</comment>
<keyword evidence="7" id="KW-1185">Reference proteome</keyword>
<dbReference type="SMART" id="SM00054">
    <property type="entry name" value="EFh"/>
    <property type="match status" value="3"/>
</dbReference>
<keyword evidence="4" id="KW-0106">Calcium</keyword>
<dbReference type="CDD" id="cd00051">
    <property type="entry name" value="EFh"/>
    <property type="match status" value="1"/>
</dbReference>
<dbReference type="AlphaFoldDB" id="A0AAD3S4X4"/>